<protein>
    <submittedName>
        <fullName evidence="1">IS30 family transposase</fullName>
    </submittedName>
</protein>
<gene>
    <name evidence="1" type="ORF">HNQ37_000179</name>
</gene>
<dbReference type="RefSeq" id="WP_183538378.1">
    <property type="nucleotide sequence ID" value="NZ_JACHHV010000002.1"/>
</dbReference>
<dbReference type="EMBL" id="JACHHV010000002">
    <property type="protein sequence ID" value="MBB5887309.1"/>
    <property type="molecule type" value="Genomic_DNA"/>
</dbReference>
<dbReference type="PANTHER" id="PTHR10948:SF23">
    <property type="entry name" value="TRANSPOSASE INSI FOR INSERTION SEQUENCE ELEMENT IS30A-RELATED"/>
    <property type="match status" value="1"/>
</dbReference>
<name>A0A841C7D8_9LACT</name>
<dbReference type="GO" id="GO:0004803">
    <property type="term" value="F:transposase activity"/>
    <property type="evidence" value="ECO:0007669"/>
    <property type="project" value="TreeGrafter"/>
</dbReference>
<dbReference type="GO" id="GO:0005829">
    <property type="term" value="C:cytosol"/>
    <property type="evidence" value="ECO:0007669"/>
    <property type="project" value="TreeGrafter"/>
</dbReference>
<dbReference type="PANTHER" id="PTHR10948">
    <property type="entry name" value="TRANSPOSASE"/>
    <property type="match status" value="1"/>
</dbReference>
<evidence type="ECO:0000313" key="2">
    <source>
        <dbReference type="Proteomes" id="UP000562464"/>
    </source>
</evidence>
<dbReference type="AlphaFoldDB" id="A0A841C7D8"/>
<sequence length="75" mass="8760">MFRLISGKFAHSLNTALLTLQRKVKFKSITSENGREFARLHEMVRCPVYYCHACTSFECGSNENHNQMIRRLLPK</sequence>
<reference evidence="1 2" key="1">
    <citation type="submission" date="2020-08" db="EMBL/GenBank/DDBJ databases">
        <title>Genomic Encyclopedia of Type Strains, Phase IV (KMG-IV): sequencing the most valuable type-strain genomes for metagenomic binning, comparative biology and taxonomic classification.</title>
        <authorList>
            <person name="Goeker M."/>
        </authorList>
    </citation>
    <scope>NUCLEOTIDE SEQUENCE [LARGE SCALE GENOMIC DNA]</scope>
    <source>
        <strain evidence="1 2">DSM 14925</strain>
    </source>
</reference>
<dbReference type="Proteomes" id="UP000562464">
    <property type="component" value="Unassembled WGS sequence"/>
</dbReference>
<comment type="caution">
    <text evidence="1">The sequence shown here is derived from an EMBL/GenBank/DDBJ whole genome shotgun (WGS) entry which is preliminary data.</text>
</comment>
<dbReference type="GO" id="GO:0032196">
    <property type="term" value="P:transposition"/>
    <property type="evidence" value="ECO:0007669"/>
    <property type="project" value="TreeGrafter"/>
</dbReference>
<evidence type="ECO:0000313" key="1">
    <source>
        <dbReference type="EMBL" id="MBB5887309.1"/>
    </source>
</evidence>
<keyword evidence="2" id="KW-1185">Reference proteome</keyword>
<organism evidence="1 2">
    <name type="scientific">Lactovum miscens</name>
    <dbReference type="NCBI Taxonomy" id="190387"/>
    <lineage>
        <taxon>Bacteria</taxon>
        <taxon>Bacillati</taxon>
        <taxon>Bacillota</taxon>
        <taxon>Bacilli</taxon>
        <taxon>Lactobacillales</taxon>
        <taxon>Streptococcaceae</taxon>
        <taxon>Lactovum</taxon>
    </lineage>
</organism>
<dbReference type="InterPro" id="IPR051917">
    <property type="entry name" value="Transposase-Integrase"/>
</dbReference>
<proteinExistence type="predicted"/>
<accession>A0A841C7D8</accession>